<protein>
    <submittedName>
        <fullName evidence="2">Uncharacterized protein</fullName>
    </submittedName>
</protein>
<evidence type="ECO:0000256" key="1">
    <source>
        <dbReference type="SAM" id="MobiDB-lite"/>
    </source>
</evidence>
<name>A0ABP6YL46_9PSEU</name>
<evidence type="ECO:0000313" key="2">
    <source>
        <dbReference type="EMBL" id="GAA3585830.1"/>
    </source>
</evidence>
<accession>A0ABP6YL46</accession>
<proteinExistence type="predicted"/>
<feature type="compositionally biased region" description="Low complexity" evidence="1">
    <location>
        <begin position="64"/>
        <end position="74"/>
    </location>
</feature>
<feature type="region of interest" description="Disordered" evidence="1">
    <location>
        <begin position="40"/>
        <end position="85"/>
    </location>
</feature>
<keyword evidence="3" id="KW-1185">Reference proteome</keyword>
<organism evidence="2 3">
    <name type="scientific">Amycolatopsis ultiminotia</name>
    <dbReference type="NCBI Taxonomy" id="543629"/>
    <lineage>
        <taxon>Bacteria</taxon>
        <taxon>Bacillati</taxon>
        <taxon>Actinomycetota</taxon>
        <taxon>Actinomycetes</taxon>
        <taxon>Pseudonocardiales</taxon>
        <taxon>Pseudonocardiaceae</taxon>
        <taxon>Amycolatopsis</taxon>
    </lineage>
</organism>
<gene>
    <name evidence="2" type="ORF">GCM10022222_83080</name>
</gene>
<evidence type="ECO:0000313" key="3">
    <source>
        <dbReference type="Proteomes" id="UP001500689"/>
    </source>
</evidence>
<dbReference type="Proteomes" id="UP001500689">
    <property type="component" value="Unassembled WGS sequence"/>
</dbReference>
<reference evidence="3" key="1">
    <citation type="journal article" date="2019" name="Int. J. Syst. Evol. Microbiol.">
        <title>The Global Catalogue of Microorganisms (GCM) 10K type strain sequencing project: providing services to taxonomists for standard genome sequencing and annotation.</title>
        <authorList>
            <consortium name="The Broad Institute Genomics Platform"/>
            <consortium name="The Broad Institute Genome Sequencing Center for Infectious Disease"/>
            <person name="Wu L."/>
            <person name="Ma J."/>
        </authorList>
    </citation>
    <scope>NUCLEOTIDE SEQUENCE [LARGE SCALE GENOMIC DNA]</scope>
    <source>
        <strain evidence="3">JCM 16898</strain>
    </source>
</reference>
<sequence>MVSGSVDESFWGVLRFAGEVERAVSADSTIARVHQHATNITRHTGESPNHSNPCVESPDHAIGRSRGAGSSHLAGGHGRPSVVLAGPEQAGVAPVFSRLM</sequence>
<feature type="compositionally biased region" description="Polar residues" evidence="1">
    <location>
        <begin position="40"/>
        <end position="54"/>
    </location>
</feature>
<comment type="caution">
    <text evidence="2">The sequence shown here is derived from an EMBL/GenBank/DDBJ whole genome shotgun (WGS) entry which is preliminary data.</text>
</comment>
<dbReference type="RefSeq" id="WP_344869064.1">
    <property type="nucleotide sequence ID" value="NZ_BAAAZN010000031.1"/>
</dbReference>
<dbReference type="EMBL" id="BAAAZN010000031">
    <property type="protein sequence ID" value="GAA3585830.1"/>
    <property type="molecule type" value="Genomic_DNA"/>
</dbReference>